<keyword evidence="3" id="KW-1185">Reference proteome</keyword>
<feature type="domain" description="AB hydrolase-1" evidence="1">
    <location>
        <begin position="22"/>
        <end position="253"/>
    </location>
</feature>
<name>A0A640VPU0_9RHOB</name>
<dbReference type="InterPro" id="IPR000073">
    <property type="entry name" value="AB_hydrolase_1"/>
</dbReference>
<gene>
    <name evidence="2" type="ORF">So717_12230</name>
</gene>
<proteinExistence type="predicted"/>
<dbReference type="Gene3D" id="3.40.50.1820">
    <property type="entry name" value="alpha/beta hydrolase"/>
    <property type="match status" value="1"/>
</dbReference>
<sequence>MPELARPGATLHYEITGSGPPLILIAGMMSDSASWAPLIPHLSGDFTLICPDNRTTGRTTPWDAPASPQIWAEDALALLDHLGHETAHVLGHSLGGYIAWAMASLAPERLAGCIMMASAPLHPARNAALFQALLAVRRSDASPDSWLRLFLPWIFTPATYQMPGAIDAAIAQSLAYPYAQSADAMAHQIAAVASADPTLFQSRPEVPLQALLGENDLLTPLTEARNALAEMPVTILEGCGHAPHWDAPDQVADHLRSFIRSL</sequence>
<evidence type="ECO:0000313" key="2">
    <source>
        <dbReference type="EMBL" id="GFE49470.1"/>
    </source>
</evidence>
<dbReference type="InterPro" id="IPR000639">
    <property type="entry name" value="Epox_hydrolase-like"/>
</dbReference>
<dbReference type="EMBL" id="BLIV01000002">
    <property type="protein sequence ID" value="GFE49470.1"/>
    <property type="molecule type" value="Genomic_DNA"/>
</dbReference>
<dbReference type="AlphaFoldDB" id="A0A640VPU0"/>
<dbReference type="InterPro" id="IPR029058">
    <property type="entry name" value="AB_hydrolase_fold"/>
</dbReference>
<dbReference type="Pfam" id="PF12697">
    <property type="entry name" value="Abhydrolase_6"/>
    <property type="match status" value="1"/>
</dbReference>
<dbReference type="PANTHER" id="PTHR43433:SF5">
    <property type="entry name" value="AB HYDROLASE-1 DOMAIN-CONTAINING PROTEIN"/>
    <property type="match status" value="1"/>
</dbReference>
<dbReference type="OrthoDB" id="9779853at2"/>
<comment type="caution">
    <text evidence="2">The sequence shown here is derived from an EMBL/GenBank/DDBJ whole genome shotgun (WGS) entry which is preliminary data.</text>
</comment>
<keyword evidence="2" id="KW-0378">Hydrolase</keyword>
<dbReference type="Proteomes" id="UP000436522">
    <property type="component" value="Unassembled WGS sequence"/>
</dbReference>
<dbReference type="RefSeq" id="WP_159975341.1">
    <property type="nucleotide sequence ID" value="NZ_BLIV01000002.1"/>
</dbReference>
<dbReference type="GO" id="GO:0016787">
    <property type="term" value="F:hydrolase activity"/>
    <property type="evidence" value="ECO:0007669"/>
    <property type="project" value="UniProtKB-KW"/>
</dbReference>
<evidence type="ECO:0000259" key="1">
    <source>
        <dbReference type="Pfam" id="PF12697"/>
    </source>
</evidence>
<dbReference type="PANTHER" id="PTHR43433">
    <property type="entry name" value="HYDROLASE, ALPHA/BETA FOLD FAMILY PROTEIN"/>
    <property type="match status" value="1"/>
</dbReference>
<dbReference type="PRINTS" id="PR00111">
    <property type="entry name" value="ABHYDROLASE"/>
</dbReference>
<reference evidence="2 3" key="1">
    <citation type="submission" date="2019-12" db="EMBL/GenBank/DDBJ databases">
        <title>Roseobacter cerasinus sp. nov., isolated from seawater around aquaculture.</title>
        <authorList>
            <person name="Muramatsu S."/>
            <person name="Takabe Y."/>
            <person name="Mori K."/>
            <person name="Takaichi S."/>
            <person name="Hanada S."/>
        </authorList>
    </citation>
    <scope>NUCLEOTIDE SEQUENCE [LARGE SCALE GENOMIC DNA]</scope>
    <source>
        <strain evidence="2 3">AI77</strain>
    </source>
</reference>
<accession>A0A640VPU0</accession>
<dbReference type="PRINTS" id="PR00412">
    <property type="entry name" value="EPOXHYDRLASE"/>
</dbReference>
<protein>
    <submittedName>
        <fullName evidence="2">Alpha/beta hydrolase fold protein</fullName>
    </submittedName>
</protein>
<dbReference type="InterPro" id="IPR050471">
    <property type="entry name" value="AB_hydrolase"/>
</dbReference>
<organism evidence="2 3">
    <name type="scientific">Roseobacter cerasinus</name>
    <dbReference type="NCBI Taxonomy" id="2602289"/>
    <lineage>
        <taxon>Bacteria</taxon>
        <taxon>Pseudomonadati</taxon>
        <taxon>Pseudomonadota</taxon>
        <taxon>Alphaproteobacteria</taxon>
        <taxon>Rhodobacterales</taxon>
        <taxon>Roseobacteraceae</taxon>
        <taxon>Roseobacter</taxon>
    </lineage>
</organism>
<dbReference type="SUPFAM" id="SSF53474">
    <property type="entry name" value="alpha/beta-Hydrolases"/>
    <property type="match status" value="1"/>
</dbReference>
<evidence type="ECO:0000313" key="3">
    <source>
        <dbReference type="Proteomes" id="UP000436522"/>
    </source>
</evidence>